<dbReference type="PANTHER" id="PTHR46648:SF1">
    <property type="entry name" value="ADENOSINE 5'-MONOPHOSPHORAMIDASE HNT1"/>
    <property type="match status" value="1"/>
</dbReference>
<organism evidence="5 6">
    <name type="scientific">Actinocatenispora thailandica</name>
    <dbReference type="NCBI Taxonomy" id="227318"/>
    <lineage>
        <taxon>Bacteria</taxon>
        <taxon>Bacillati</taxon>
        <taxon>Actinomycetota</taxon>
        <taxon>Actinomycetes</taxon>
        <taxon>Micromonosporales</taxon>
        <taxon>Micromonosporaceae</taxon>
        <taxon>Actinocatenispora</taxon>
    </lineage>
</organism>
<dbReference type="Proteomes" id="UP000611640">
    <property type="component" value="Chromosome"/>
</dbReference>
<gene>
    <name evidence="5" type="ORF">Athai_59060</name>
</gene>
<dbReference type="GO" id="GO:0009117">
    <property type="term" value="P:nucleotide metabolic process"/>
    <property type="evidence" value="ECO:0007669"/>
    <property type="project" value="TreeGrafter"/>
</dbReference>
<evidence type="ECO:0000259" key="4">
    <source>
        <dbReference type="PROSITE" id="PS51084"/>
    </source>
</evidence>
<evidence type="ECO:0000256" key="2">
    <source>
        <dbReference type="PIRSR" id="PIRSR601310-3"/>
    </source>
</evidence>
<dbReference type="RefSeq" id="WP_239157236.1">
    <property type="nucleotide sequence ID" value="NZ_AP023355.1"/>
</dbReference>
<protein>
    <submittedName>
        <fullName evidence="5">Hydrolase</fullName>
    </submittedName>
</protein>
<dbReference type="PROSITE" id="PS51084">
    <property type="entry name" value="HIT_2"/>
    <property type="match status" value="1"/>
</dbReference>
<accession>A0A7R7HZL9</accession>
<feature type="active site" description="Tele-AMP-histidine intermediate" evidence="1">
    <location>
        <position position="113"/>
    </location>
</feature>
<dbReference type="AlphaFoldDB" id="A0A7R7HZL9"/>
<evidence type="ECO:0000256" key="3">
    <source>
        <dbReference type="PROSITE-ProRule" id="PRU00464"/>
    </source>
</evidence>
<proteinExistence type="predicted"/>
<sequence>MFNHAPEGYRCRFCGVLAGVDNPRNTQRDIVCRTDKAAALISPRWWPNNHGHVLVIPTAHHENLYDLPDEYGHAIHDLVRRIAIAMRHTYGCDGISTRQHNEPAGNQDVWHFHRHVFPRYHGDELYRSAPEERMASAEERWPYAQKLRTHLDATPPN</sequence>
<dbReference type="InterPro" id="IPR036265">
    <property type="entry name" value="HIT-like_sf"/>
</dbReference>
<reference evidence="5 6" key="1">
    <citation type="submission" date="2020-08" db="EMBL/GenBank/DDBJ databases">
        <title>Whole genome shotgun sequence of Actinocatenispora thailandica NBRC 105041.</title>
        <authorList>
            <person name="Komaki H."/>
            <person name="Tamura T."/>
        </authorList>
    </citation>
    <scope>NUCLEOTIDE SEQUENCE [LARGE SCALE GENOMIC DNA]</scope>
    <source>
        <strain evidence="5 6">NBRC 105041</strain>
    </source>
</reference>
<dbReference type="Gene3D" id="3.30.428.10">
    <property type="entry name" value="HIT-like"/>
    <property type="match status" value="1"/>
</dbReference>
<dbReference type="InterPro" id="IPR011146">
    <property type="entry name" value="HIT-like"/>
</dbReference>
<keyword evidence="5" id="KW-0378">Hydrolase</keyword>
<dbReference type="Pfam" id="PF01230">
    <property type="entry name" value="HIT"/>
    <property type="match status" value="1"/>
</dbReference>
<dbReference type="GO" id="GO:0016787">
    <property type="term" value="F:hydrolase activity"/>
    <property type="evidence" value="ECO:0007669"/>
    <property type="project" value="UniProtKB-KW"/>
</dbReference>
<dbReference type="EMBL" id="AP023355">
    <property type="protein sequence ID" value="BCJ38403.1"/>
    <property type="molecule type" value="Genomic_DNA"/>
</dbReference>
<dbReference type="InterPro" id="IPR001310">
    <property type="entry name" value="Histidine_triad_HIT"/>
</dbReference>
<dbReference type="SUPFAM" id="SSF54197">
    <property type="entry name" value="HIT-like"/>
    <property type="match status" value="1"/>
</dbReference>
<evidence type="ECO:0000256" key="1">
    <source>
        <dbReference type="PIRSR" id="PIRSR601310-1"/>
    </source>
</evidence>
<keyword evidence="6" id="KW-1185">Reference proteome</keyword>
<feature type="short sequence motif" description="Histidine triad motif" evidence="2 3">
    <location>
        <begin position="111"/>
        <end position="115"/>
    </location>
</feature>
<evidence type="ECO:0000313" key="6">
    <source>
        <dbReference type="Proteomes" id="UP000611640"/>
    </source>
</evidence>
<dbReference type="PANTHER" id="PTHR46648">
    <property type="entry name" value="HIT FAMILY PROTEIN 1"/>
    <property type="match status" value="1"/>
</dbReference>
<name>A0A7R7HZL9_9ACTN</name>
<evidence type="ECO:0000313" key="5">
    <source>
        <dbReference type="EMBL" id="BCJ38403.1"/>
    </source>
</evidence>
<feature type="domain" description="HIT" evidence="4">
    <location>
        <begin position="47"/>
        <end position="126"/>
    </location>
</feature>
<dbReference type="KEGG" id="atl:Athai_59060"/>